<evidence type="ECO:0000256" key="1">
    <source>
        <dbReference type="SAM" id="Coils"/>
    </source>
</evidence>
<proteinExistence type="predicted"/>
<dbReference type="AlphaFoldDB" id="X1CJK7"/>
<keyword evidence="1" id="KW-0175">Coiled coil</keyword>
<name>X1CJK7_9ZZZZ</name>
<evidence type="ECO:0000313" key="2">
    <source>
        <dbReference type="EMBL" id="GAG84396.1"/>
    </source>
</evidence>
<organism evidence="2">
    <name type="scientific">marine sediment metagenome</name>
    <dbReference type="NCBI Taxonomy" id="412755"/>
    <lineage>
        <taxon>unclassified sequences</taxon>
        <taxon>metagenomes</taxon>
        <taxon>ecological metagenomes</taxon>
    </lineage>
</organism>
<reference evidence="2" key="1">
    <citation type="journal article" date="2014" name="Front. Microbiol.">
        <title>High frequency of phylogenetically diverse reductive dehalogenase-homologous genes in deep subseafloor sedimentary metagenomes.</title>
        <authorList>
            <person name="Kawai M."/>
            <person name="Futagami T."/>
            <person name="Toyoda A."/>
            <person name="Takaki Y."/>
            <person name="Nishi S."/>
            <person name="Hori S."/>
            <person name="Arai W."/>
            <person name="Tsubouchi T."/>
            <person name="Morono Y."/>
            <person name="Uchiyama I."/>
            <person name="Ito T."/>
            <person name="Fujiyama A."/>
            <person name="Inagaki F."/>
            <person name="Takami H."/>
        </authorList>
    </citation>
    <scope>NUCLEOTIDE SEQUENCE</scope>
    <source>
        <strain evidence="2">Expedition CK06-06</strain>
    </source>
</reference>
<gene>
    <name evidence="2" type="ORF">S01H4_29964</name>
</gene>
<comment type="caution">
    <text evidence="2">The sequence shown here is derived from an EMBL/GenBank/DDBJ whole genome shotgun (WGS) entry which is preliminary data.</text>
</comment>
<protein>
    <submittedName>
        <fullName evidence="2">Uncharacterized protein</fullName>
    </submittedName>
</protein>
<sequence>MSITIAKLRSEKKKLIMLAKKLKMIEKAKEEEKMLKLEIKRLKLRVGKGVVSKVRRISKKIKSAATSPEAKRKLKTIKKDTVKTFRILKKIARRIAD</sequence>
<accession>X1CJK7</accession>
<feature type="coiled-coil region" evidence="1">
    <location>
        <begin position="18"/>
        <end position="45"/>
    </location>
</feature>
<dbReference type="EMBL" id="BART01015434">
    <property type="protein sequence ID" value="GAG84396.1"/>
    <property type="molecule type" value="Genomic_DNA"/>
</dbReference>